<evidence type="ECO:0008006" key="3">
    <source>
        <dbReference type="Google" id="ProtNLM"/>
    </source>
</evidence>
<keyword evidence="2" id="KW-1185">Reference proteome</keyword>
<accession>A0ABN4GZI2</accession>
<dbReference type="Proteomes" id="UP000036185">
    <property type="component" value="Chromosome"/>
</dbReference>
<dbReference type="EMBL" id="CP011913">
    <property type="protein sequence ID" value="AKN77514.1"/>
    <property type="molecule type" value="Genomic_DNA"/>
</dbReference>
<evidence type="ECO:0000313" key="1">
    <source>
        <dbReference type="EMBL" id="AKN77514.1"/>
    </source>
</evidence>
<name>A0ABN4GZI2_CORUL</name>
<protein>
    <recommendedName>
        <fullName evidence="3">Laminin G domain-containing protein</fullName>
    </recommendedName>
</protein>
<organism evidence="1 2">
    <name type="scientific">Corynebacterium ulcerans FRC58</name>
    <dbReference type="NCBI Taxonomy" id="1408268"/>
    <lineage>
        <taxon>Bacteria</taxon>
        <taxon>Bacillati</taxon>
        <taxon>Actinomycetota</taxon>
        <taxon>Actinomycetes</taxon>
        <taxon>Mycobacteriales</taxon>
        <taxon>Corynebacteriaceae</taxon>
        <taxon>Corynebacterium</taxon>
    </lineage>
</organism>
<reference evidence="1 2" key="1">
    <citation type="journal article" date="2014" name="Int. J. Syst. Evol. Microbiol.">
        <title>Draft Genome Sequence of Corynebacterium ulcerans FRC58, Isolated from the Bronchitic Aspiration of a Patient in France.</title>
        <authorList>
            <person name="Silva Ado S."/>
            <person name="Barauna R.A."/>
            <person name="de Sa P.C."/>
            <person name="das Gracas D.A."/>
            <person name="Carneiro A.R."/>
            <person name="Thouvenin M."/>
            <person name="Azevedo V."/>
            <person name="Badell E."/>
            <person name="Guiso N."/>
            <person name="da Silva A.L."/>
            <person name="Ramos R.T."/>
        </authorList>
    </citation>
    <scope>NUCLEOTIDE SEQUENCE [LARGE SCALE GENOMIC DNA]</scope>
    <source>
        <strain evidence="1 2">FRC58</strain>
    </source>
</reference>
<evidence type="ECO:0000313" key="2">
    <source>
        <dbReference type="Proteomes" id="UP000036185"/>
    </source>
</evidence>
<gene>
    <name evidence="1" type="ORF">CulFRC58_1660</name>
</gene>
<dbReference type="RefSeq" id="WP_023636248.1">
    <property type="nucleotide sequence ID" value="NZ_CP011913.1"/>
</dbReference>
<proteinExistence type="predicted"/>
<sequence>MPRVKGKLSTITERPSSIREVWIRPPSTRPGGVGLIVKEPARVLVDDAGEFTVDLALGSGVLSLIGLEGIGRESIPILIHEGTATIRQAVEDAKDFTPEVADKLAELAAETQKNLEEARGVKAEADSATGRMREAAQALKDSVAGAIAEATAGIKKSGSELLASMQVLQSRAASSESEAKESAQGAEVSRSAALASASAASSSAGEAAESLAGLRAKIEEWKPHGEQLTQWQPQFEWLKENAASGFTKITELMQDAAAGVRGELSGLVEQAKTAQSTAGQHALKAQAAANNAESVTNRVVDAAINKLIGGASSAYDTLKELEDKLTSQDSVAAAIMRQLAEKASQADVSALAQKVTSLGIDGVRGLSAALAGKAPVSHRHSTPEINGLDELISAIRGEVQARATSEWVSNEVSSIKGQLNQKIEAGNLGSLLSQTSEFSGLSTQVSQVSRDMPKIEHVSSLPSYPDAEKIYMVWE</sequence>